<dbReference type="GO" id="GO:0006811">
    <property type="term" value="P:monoatomic ion transport"/>
    <property type="evidence" value="ECO:0007669"/>
    <property type="project" value="UniProtKB-KW"/>
</dbReference>
<dbReference type="InterPro" id="IPR001516">
    <property type="entry name" value="Proton_antipo_N"/>
</dbReference>
<evidence type="ECO:0000259" key="13">
    <source>
        <dbReference type="Pfam" id="PF00662"/>
    </source>
</evidence>
<feature type="transmembrane region" description="Helical" evidence="11">
    <location>
        <begin position="265"/>
        <end position="288"/>
    </location>
</feature>
<feature type="domain" description="NADH:quinone oxidoreductase/Mrp antiporter transmembrane" evidence="12">
    <location>
        <begin position="126"/>
        <end position="408"/>
    </location>
</feature>
<feature type="transmembrane region" description="Helical" evidence="11">
    <location>
        <begin position="203"/>
        <end position="228"/>
    </location>
</feature>
<evidence type="ECO:0000256" key="9">
    <source>
        <dbReference type="RuleBase" id="RU000320"/>
    </source>
</evidence>
<feature type="transmembrane region" description="Helical" evidence="11">
    <location>
        <begin position="444"/>
        <end position="464"/>
    </location>
</feature>
<name>A0A917EM02_9MICC</name>
<feature type="transmembrane region" description="Helical" evidence="11">
    <location>
        <begin position="76"/>
        <end position="97"/>
    </location>
</feature>
<feature type="domain" description="Na+/H+ antiporter MnhB subunit-related protein" evidence="14">
    <location>
        <begin position="776"/>
        <end position="894"/>
    </location>
</feature>
<dbReference type="PANTHER" id="PTHR43373:SF1">
    <property type="entry name" value="NA(+)_H(+) ANTIPORTER SUBUNIT A"/>
    <property type="match status" value="1"/>
</dbReference>
<dbReference type="RefSeq" id="WP_188682136.1">
    <property type="nucleotide sequence ID" value="NZ_BMIS01000001.1"/>
</dbReference>
<keyword evidence="3" id="KW-0050">Antiport</keyword>
<dbReference type="Proteomes" id="UP000633136">
    <property type="component" value="Unassembled WGS sequence"/>
</dbReference>
<feature type="transmembrane region" description="Helical" evidence="11">
    <location>
        <begin position="109"/>
        <end position="126"/>
    </location>
</feature>
<feature type="transmembrane region" description="Helical" evidence="11">
    <location>
        <begin position="802"/>
        <end position="822"/>
    </location>
</feature>
<evidence type="ECO:0000259" key="16">
    <source>
        <dbReference type="Pfam" id="PF20501"/>
    </source>
</evidence>
<dbReference type="Pfam" id="PF20501">
    <property type="entry name" value="MbhE"/>
    <property type="match status" value="1"/>
</dbReference>
<reference evidence="17" key="2">
    <citation type="submission" date="2020-09" db="EMBL/GenBank/DDBJ databases">
        <authorList>
            <person name="Sun Q."/>
            <person name="Zhou Y."/>
        </authorList>
    </citation>
    <scope>NUCLEOTIDE SEQUENCE</scope>
    <source>
        <strain evidence="17">CGMCC 1.15388</strain>
    </source>
</reference>
<organism evidence="17 18">
    <name type="scientific">Nesterenkonia cremea</name>
    <dbReference type="NCBI Taxonomy" id="1882340"/>
    <lineage>
        <taxon>Bacteria</taxon>
        <taxon>Bacillati</taxon>
        <taxon>Actinomycetota</taxon>
        <taxon>Actinomycetes</taxon>
        <taxon>Micrococcales</taxon>
        <taxon>Micrococcaceae</taxon>
        <taxon>Nesterenkonia</taxon>
    </lineage>
</organism>
<comment type="subcellular location">
    <subcellularLocation>
        <location evidence="1">Cell membrane</location>
        <topology evidence="1">Multi-pass membrane protein</topology>
    </subcellularLocation>
    <subcellularLocation>
        <location evidence="9">Membrane</location>
        <topology evidence="9">Multi-pass membrane protein</topology>
    </subcellularLocation>
</comment>
<evidence type="ECO:0000256" key="3">
    <source>
        <dbReference type="ARBA" id="ARBA00022449"/>
    </source>
</evidence>
<feature type="domain" description="MrpA C-terminal/MbhE" evidence="16">
    <location>
        <begin position="675"/>
        <end position="762"/>
    </location>
</feature>
<evidence type="ECO:0000256" key="11">
    <source>
        <dbReference type="SAM" id="Phobius"/>
    </source>
</evidence>
<feature type="transmembrane region" description="Helical" evidence="11">
    <location>
        <begin position="320"/>
        <end position="341"/>
    </location>
</feature>
<feature type="transmembrane region" description="Helical" evidence="11">
    <location>
        <begin position="874"/>
        <end position="897"/>
    </location>
</feature>
<feature type="transmembrane region" description="Helical" evidence="11">
    <location>
        <begin position="362"/>
        <end position="383"/>
    </location>
</feature>
<feature type="transmembrane region" description="Helical" evidence="11">
    <location>
        <begin position="295"/>
        <end position="314"/>
    </location>
</feature>
<keyword evidence="6 11" id="KW-1133">Transmembrane helix</keyword>
<dbReference type="Pfam" id="PF00361">
    <property type="entry name" value="Proton_antipo_M"/>
    <property type="match status" value="1"/>
</dbReference>
<evidence type="ECO:0000256" key="2">
    <source>
        <dbReference type="ARBA" id="ARBA00022448"/>
    </source>
</evidence>
<protein>
    <submittedName>
        <fullName evidence="17">Monovalent cation/H+ antiporter subunit A</fullName>
    </submittedName>
</protein>
<evidence type="ECO:0000256" key="6">
    <source>
        <dbReference type="ARBA" id="ARBA00022989"/>
    </source>
</evidence>
<dbReference type="PANTHER" id="PTHR43373">
    <property type="entry name" value="NA(+)/H(+) ANTIPORTER SUBUNIT"/>
    <property type="match status" value="1"/>
</dbReference>
<feature type="transmembrane region" description="Helical" evidence="11">
    <location>
        <begin position="643"/>
        <end position="661"/>
    </location>
</feature>
<feature type="transmembrane region" description="Helical" evidence="11">
    <location>
        <begin position="132"/>
        <end position="149"/>
    </location>
</feature>
<feature type="region of interest" description="Disordered" evidence="10">
    <location>
        <begin position="905"/>
        <end position="944"/>
    </location>
</feature>
<dbReference type="EMBL" id="BMIS01000001">
    <property type="protein sequence ID" value="GGE59053.1"/>
    <property type="molecule type" value="Genomic_DNA"/>
</dbReference>
<dbReference type="InterPro" id="IPR007182">
    <property type="entry name" value="MnhB"/>
</dbReference>
<feature type="transmembrane region" description="Helical" evidence="11">
    <location>
        <begin position="775"/>
        <end position="796"/>
    </location>
</feature>
<gene>
    <name evidence="17" type="ORF">GCM10011401_02230</name>
</gene>
<feature type="transmembrane region" description="Helical" evidence="11">
    <location>
        <begin position="563"/>
        <end position="581"/>
    </location>
</feature>
<comment type="caution">
    <text evidence="17">The sequence shown here is derived from an EMBL/GenBank/DDBJ whole genome shotgun (WGS) entry which is preliminary data.</text>
</comment>
<evidence type="ECO:0000256" key="1">
    <source>
        <dbReference type="ARBA" id="ARBA00004651"/>
    </source>
</evidence>
<feature type="domain" description="NADH-Ubiquinone oxidoreductase (complex I) chain 5 N-terminal" evidence="13">
    <location>
        <begin position="60"/>
        <end position="106"/>
    </location>
</feature>
<dbReference type="InterPro" id="IPR046806">
    <property type="entry name" value="MrpA_C/MbhE"/>
</dbReference>
<dbReference type="Pfam" id="PF00662">
    <property type="entry name" value="Proton_antipo_N"/>
    <property type="match status" value="1"/>
</dbReference>
<evidence type="ECO:0000256" key="4">
    <source>
        <dbReference type="ARBA" id="ARBA00022475"/>
    </source>
</evidence>
<dbReference type="InterPro" id="IPR025383">
    <property type="entry name" value="MrpA_C/MbhD"/>
</dbReference>
<dbReference type="GO" id="GO:0005886">
    <property type="term" value="C:plasma membrane"/>
    <property type="evidence" value="ECO:0007669"/>
    <property type="project" value="UniProtKB-SubCell"/>
</dbReference>
<feature type="compositionally biased region" description="Polar residues" evidence="10">
    <location>
        <begin position="926"/>
        <end position="938"/>
    </location>
</feature>
<keyword evidence="7" id="KW-0406">Ion transport</keyword>
<feature type="transmembrane region" description="Helical" evidence="11">
    <location>
        <begin position="620"/>
        <end position="637"/>
    </location>
</feature>
<keyword evidence="8 11" id="KW-0472">Membrane</keyword>
<evidence type="ECO:0000256" key="7">
    <source>
        <dbReference type="ARBA" id="ARBA00023065"/>
    </source>
</evidence>
<feature type="domain" description="MrpA C-terminal/MbhD" evidence="15">
    <location>
        <begin position="603"/>
        <end position="666"/>
    </location>
</feature>
<keyword evidence="4" id="KW-1003">Cell membrane</keyword>
<feature type="transmembrane region" description="Helical" evidence="11">
    <location>
        <begin position="597"/>
        <end position="613"/>
    </location>
</feature>
<dbReference type="Pfam" id="PF13244">
    <property type="entry name" value="MbhD"/>
    <property type="match status" value="1"/>
</dbReference>
<keyword evidence="2" id="KW-0813">Transport</keyword>
<dbReference type="Pfam" id="PF04039">
    <property type="entry name" value="MnhB"/>
    <property type="match status" value="1"/>
</dbReference>
<keyword evidence="18" id="KW-1185">Reference proteome</keyword>
<feature type="transmembrane region" description="Helical" evidence="11">
    <location>
        <begin position="736"/>
        <end position="754"/>
    </location>
</feature>
<feature type="transmembrane region" description="Helical" evidence="11">
    <location>
        <begin position="161"/>
        <end position="183"/>
    </location>
</feature>
<evidence type="ECO:0000259" key="15">
    <source>
        <dbReference type="Pfam" id="PF13244"/>
    </source>
</evidence>
<evidence type="ECO:0000259" key="14">
    <source>
        <dbReference type="Pfam" id="PF04039"/>
    </source>
</evidence>
<feature type="transmembrane region" description="Helical" evidence="11">
    <location>
        <begin position="495"/>
        <end position="516"/>
    </location>
</feature>
<accession>A0A917EM02</accession>
<feature type="transmembrane region" description="Helical" evidence="11">
    <location>
        <begin position="834"/>
        <end position="854"/>
    </location>
</feature>
<proteinExistence type="predicted"/>
<feature type="transmembrane region" description="Helical" evidence="11">
    <location>
        <begin position="673"/>
        <end position="697"/>
    </location>
</feature>
<dbReference type="InterPro" id="IPR050616">
    <property type="entry name" value="CPA3_Na-H_Antiporter_A"/>
</dbReference>
<evidence type="ECO:0000313" key="18">
    <source>
        <dbReference type="Proteomes" id="UP000633136"/>
    </source>
</evidence>
<evidence type="ECO:0000313" key="17">
    <source>
        <dbReference type="EMBL" id="GGE59053.1"/>
    </source>
</evidence>
<evidence type="ECO:0000259" key="12">
    <source>
        <dbReference type="Pfam" id="PF00361"/>
    </source>
</evidence>
<evidence type="ECO:0000256" key="10">
    <source>
        <dbReference type="SAM" id="MobiDB-lite"/>
    </source>
</evidence>
<keyword evidence="5 9" id="KW-0812">Transmembrane</keyword>
<reference evidence="17" key="1">
    <citation type="journal article" date="2014" name="Int. J. Syst. Evol. Microbiol.">
        <title>Complete genome sequence of Corynebacterium casei LMG S-19264T (=DSM 44701T), isolated from a smear-ripened cheese.</title>
        <authorList>
            <consortium name="US DOE Joint Genome Institute (JGI-PGF)"/>
            <person name="Walter F."/>
            <person name="Albersmeier A."/>
            <person name="Kalinowski J."/>
            <person name="Ruckert C."/>
        </authorList>
    </citation>
    <scope>NUCLEOTIDE SEQUENCE</scope>
    <source>
        <strain evidence="17">CGMCC 1.15388</strain>
    </source>
</reference>
<dbReference type="GO" id="GO:0015297">
    <property type="term" value="F:antiporter activity"/>
    <property type="evidence" value="ECO:0007669"/>
    <property type="project" value="UniProtKB-KW"/>
</dbReference>
<dbReference type="PRINTS" id="PR01434">
    <property type="entry name" value="NADHDHGNASE5"/>
</dbReference>
<evidence type="ECO:0000256" key="5">
    <source>
        <dbReference type="ARBA" id="ARBA00022692"/>
    </source>
</evidence>
<dbReference type="InterPro" id="IPR001750">
    <property type="entry name" value="ND/Mrp_TM"/>
</dbReference>
<evidence type="ECO:0000256" key="8">
    <source>
        <dbReference type="ARBA" id="ARBA00023136"/>
    </source>
</evidence>
<dbReference type="AlphaFoldDB" id="A0A917EM02"/>
<feature type="transmembrane region" description="Helical" evidence="11">
    <location>
        <begin position="403"/>
        <end position="423"/>
    </location>
</feature>
<sequence length="944" mass="99584">MTLLISLGIMIVAVAVARPLSSRLGRNAGYPMAFLFLTALSLVLTGAPEVLEGGTLTGEWMWIQSLDIALRLHLDGLSLVFAILALGVGALIMSYCARYLSEEYDHGRLYMLLSLFATAMLGMVLSADIITLFVFFEITTLCSFFLIGAQGLHQARPATRAFVVTFSGGLALLTAVLLLWHVTGTTNLTAILDEAGTVTSSPYAPWIGGLIIYAAMTKSAQFPFHFWLPDAMVALTPVSAYLHAATLVKAGIYVLMRFSEPFTDFWWWTTVLVAVGLTTTIIGAVFALQQHDLKSLLAYSTVSQLGWIVALIGVGTNEALGVAGLHAFSHALFKATLFMLVGVIDKEAGSRDIRELSGLYRVMPCTAVLTALAAMSMAGLPPFLGFVSKEEGYYAFLELPGHWGWIVGLLAVASAGVTFAYSFRLLWGAFAGPTQQRGLYDAHWTFLAPAAVTAGAGLLLGLFVSSLNPLFDRSVQATVLDADAYAGLSLLPDSIASPALWMSVATMVFGLILFLASEPVDRSLQRLVMPVTGVKVYDAAYAGLLRFCDLVARPARSGALAPHVLWPLGAVAALAAAAPFLDDLDAVGPPSSRPQDWFVVGLTTLAVLGLCLTRSRIGAVAMMGVIGFLVAGWFLLIGGVDLALTQMLVEILTVAVAVLILRRLPEKFSPVGVLRRSTAAVVAAVIGLAAGAAVLVLTGRPESTAAAQWYIDETEEAAGGTNLVNSILVDFRGLDTFGEMTVLAVAAIGLLALLRGEAPADQKARTMDLPGDETVLNTARIILVPLISAVALWLLWRGHYEPGGGFVSALVAALAVVIARLPRSAESRPSRLRPAALLAAGLIVAIAAGALGLLQGSFLSPITGSIEIGAFYQAMTTSLIFDLGVFFAVLGLVVAALDRFTRGAVSGASAEDPDAAPPPGAREPRTSQTQDPEIQTTAVEGGHR</sequence>